<dbReference type="EMBL" id="QGLF01000004">
    <property type="protein sequence ID" value="PWR20047.1"/>
    <property type="molecule type" value="Genomic_DNA"/>
</dbReference>
<dbReference type="OrthoDB" id="9790785at2"/>
<dbReference type="PANTHER" id="PTHR44196:SF4">
    <property type="entry name" value="SHORT CHAIN DEHYDROGENASE"/>
    <property type="match status" value="1"/>
</dbReference>
<comment type="caution">
    <text evidence="4">The sequence shown here is derived from an EMBL/GenBank/DDBJ whole genome shotgun (WGS) entry which is preliminary data.</text>
</comment>
<sequence length="241" mass="25770">MLSTERPLEGRLALITGASRGIGWAVARAYAEAGADLILIARTVGALEELDDTIRAHGGRPSTLVPLDLKDYDGIDRLGGAIAERWGKLDILVSNAGVLGTLSPLGHLKVKDWEALMAINVTANWRLIRSLDPLLRASDGGRAIFVTSGAADKGEAYWGGYATSKAALNALVKAYAAETATTGLRVNLLSPGPVNTGMRAKAFPGEERDLLPRPADVAPLFVDLARKEETRHGQIVRYHRN</sequence>
<dbReference type="SUPFAM" id="SSF51735">
    <property type="entry name" value="NAD(P)-binding Rossmann-fold domains"/>
    <property type="match status" value="1"/>
</dbReference>
<evidence type="ECO:0000313" key="5">
    <source>
        <dbReference type="Proteomes" id="UP000246077"/>
    </source>
</evidence>
<dbReference type="InterPro" id="IPR020904">
    <property type="entry name" value="Sc_DH/Rdtase_CS"/>
</dbReference>
<evidence type="ECO:0000256" key="3">
    <source>
        <dbReference type="RuleBase" id="RU000363"/>
    </source>
</evidence>
<keyword evidence="2" id="KW-0560">Oxidoreductase</keyword>
<name>A0A317DZ35_9PROT</name>
<dbReference type="GO" id="GO:0016020">
    <property type="term" value="C:membrane"/>
    <property type="evidence" value="ECO:0007669"/>
    <property type="project" value="TreeGrafter"/>
</dbReference>
<comment type="similarity">
    <text evidence="1 3">Belongs to the short-chain dehydrogenases/reductases (SDR) family.</text>
</comment>
<evidence type="ECO:0000313" key="4">
    <source>
        <dbReference type="EMBL" id="PWR20047.1"/>
    </source>
</evidence>
<dbReference type="AlphaFoldDB" id="A0A317DZ35"/>
<keyword evidence="5" id="KW-1185">Reference proteome</keyword>
<dbReference type="CDD" id="cd05233">
    <property type="entry name" value="SDR_c"/>
    <property type="match status" value="1"/>
</dbReference>
<dbReference type="InterPro" id="IPR036291">
    <property type="entry name" value="NAD(P)-bd_dom_sf"/>
</dbReference>
<gene>
    <name evidence="4" type="ORF">DKG75_16555</name>
</gene>
<evidence type="ECO:0000256" key="1">
    <source>
        <dbReference type="ARBA" id="ARBA00006484"/>
    </source>
</evidence>
<evidence type="ECO:0000256" key="2">
    <source>
        <dbReference type="ARBA" id="ARBA00023002"/>
    </source>
</evidence>
<dbReference type="Gene3D" id="3.40.50.720">
    <property type="entry name" value="NAD(P)-binding Rossmann-like Domain"/>
    <property type="match status" value="1"/>
</dbReference>
<dbReference type="PANTHER" id="PTHR44196">
    <property type="entry name" value="DEHYDROGENASE/REDUCTASE SDR FAMILY MEMBER 7B"/>
    <property type="match status" value="1"/>
</dbReference>
<protein>
    <submittedName>
        <fullName evidence="4">Oxidoreductase</fullName>
    </submittedName>
</protein>
<dbReference type="PRINTS" id="PR00080">
    <property type="entry name" value="SDRFAMILY"/>
</dbReference>
<dbReference type="InterPro" id="IPR002347">
    <property type="entry name" value="SDR_fam"/>
</dbReference>
<dbReference type="Pfam" id="PF00106">
    <property type="entry name" value="adh_short"/>
    <property type="match status" value="1"/>
</dbReference>
<dbReference type="Proteomes" id="UP000246077">
    <property type="component" value="Unassembled WGS sequence"/>
</dbReference>
<reference evidence="5" key="1">
    <citation type="submission" date="2018-05" db="EMBL/GenBank/DDBJ databases">
        <title>Zavarzinia sp. HR-AS.</title>
        <authorList>
            <person name="Lee Y."/>
            <person name="Jeon C.O."/>
        </authorList>
    </citation>
    <scope>NUCLEOTIDE SEQUENCE [LARGE SCALE GENOMIC DNA]</scope>
    <source>
        <strain evidence="5">DSM 1231</strain>
    </source>
</reference>
<dbReference type="GO" id="GO:0016491">
    <property type="term" value="F:oxidoreductase activity"/>
    <property type="evidence" value="ECO:0007669"/>
    <property type="project" value="UniProtKB-KW"/>
</dbReference>
<accession>A0A317DZ35</accession>
<proteinExistence type="inferred from homology"/>
<dbReference type="PRINTS" id="PR00081">
    <property type="entry name" value="GDHRDH"/>
</dbReference>
<organism evidence="4 5">
    <name type="scientific">Zavarzinia compransoris</name>
    <dbReference type="NCBI Taxonomy" id="1264899"/>
    <lineage>
        <taxon>Bacteria</taxon>
        <taxon>Pseudomonadati</taxon>
        <taxon>Pseudomonadota</taxon>
        <taxon>Alphaproteobacteria</taxon>
        <taxon>Rhodospirillales</taxon>
        <taxon>Zavarziniaceae</taxon>
        <taxon>Zavarzinia</taxon>
    </lineage>
</organism>
<dbReference type="PROSITE" id="PS00061">
    <property type="entry name" value="ADH_SHORT"/>
    <property type="match status" value="1"/>
</dbReference>